<dbReference type="PROSITE" id="PS50016">
    <property type="entry name" value="ZF_PHD_2"/>
    <property type="match status" value="2"/>
</dbReference>
<gene>
    <name evidence="14" type="ORF">MNOR_LOCUS19590</name>
</gene>
<proteinExistence type="inferred from homology"/>
<evidence type="ECO:0000256" key="5">
    <source>
        <dbReference type="ARBA" id="ARBA00022771"/>
    </source>
</evidence>
<dbReference type="Pfam" id="PF00628">
    <property type="entry name" value="PHD"/>
    <property type="match status" value="2"/>
</dbReference>
<comment type="subcellular location">
    <subcellularLocation>
        <location evidence="1">Nucleus</location>
    </subcellularLocation>
</comment>
<dbReference type="InterPro" id="IPR001965">
    <property type="entry name" value="Znf_PHD"/>
</dbReference>
<feature type="domain" description="C2H2-type" evidence="13">
    <location>
        <begin position="202"/>
        <end position="230"/>
    </location>
</feature>
<dbReference type="InterPro" id="IPR013083">
    <property type="entry name" value="Znf_RING/FYVE/PHD"/>
</dbReference>
<keyword evidence="5 10" id="KW-0863">Zinc-finger</keyword>
<dbReference type="PROSITE" id="PS00028">
    <property type="entry name" value="ZINC_FINGER_C2H2_1"/>
    <property type="match status" value="1"/>
</dbReference>
<feature type="domain" description="PHD-type" evidence="12">
    <location>
        <begin position="445"/>
        <end position="505"/>
    </location>
</feature>
<evidence type="ECO:0000256" key="11">
    <source>
        <dbReference type="SAM" id="MobiDB-lite"/>
    </source>
</evidence>
<keyword evidence="8" id="KW-0804">Transcription</keyword>
<keyword evidence="7" id="KW-0805">Transcription regulation</keyword>
<feature type="non-terminal residue" evidence="14">
    <location>
        <position position="1"/>
    </location>
</feature>
<evidence type="ECO:0000259" key="13">
    <source>
        <dbReference type="PROSITE" id="PS50157"/>
    </source>
</evidence>
<dbReference type="InterPro" id="IPR025750">
    <property type="entry name" value="DPF1-3_N"/>
</dbReference>
<protein>
    <recommendedName>
        <fullName evidence="16">Transcription factor requiem/neuro-d4</fullName>
    </recommendedName>
</protein>
<dbReference type="SUPFAM" id="SSF57903">
    <property type="entry name" value="FYVE/PHD zinc finger"/>
    <property type="match status" value="2"/>
</dbReference>
<accession>A0AAV2R4X9</accession>
<keyword evidence="9" id="KW-0539">Nucleus</keyword>
<keyword evidence="4" id="KW-0677">Repeat</keyword>
<feature type="region of interest" description="Disordered" evidence="11">
    <location>
        <begin position="220"/>
        <end position="294"/>
    </location>
</feature>
<dbReference type="EMBL" id="CAXKWB010014634">
    <property type="protein sequence ID" value="CAL4111251.1"/>
    <property type="molecule type" value="Genomic_DNA"/>
</dbReference>
<evidence type="ECO:0008006" key="16">
    <source>
        <dbReference type="Google" id="ProtNLM"/>
    </source>
</evidence>
<feature type="region of interest" description="Disordered" evidence="11">
    <location>
        <begin position="311"/>
        <end position="385"/>
    </location>
</feature>
<dbReference type="Proteomes" id="UP001497623">
    <property type="component" value="Unassembled WGS sequence"/>
</dbReference>
<dbReference type="InterPro" id="IPR011011">
    <property type="entry name" value="Znf_FYVE_PHD"/>
</dbReference>
<evidence type="ECO:0000259" key="12">
    <source>
        <dbReference type="PROSITE" id="PS50016"/>
    </source>
</evidence>
<sequence>SFLQDVQYRSLMVNSASYNVRLMRERKTRLPFLDSQTGIAQNPCKLYMNARHRMPSTVEGQLYVYPAQRWCRRKRSYLALSNQTQREVEAAEHTIVTVENPAATIPEETTAAPFDSKVVETYQFYDPESFLEEDEENEDDDDDDTYTGRQTKKRKKPGPKPSKAPKAPGVGRGRKKKKEQLQQDAVVKAAFEGDEENSGKPYECQLCGARYKTRQGLSYHLSHTHKGGGSGRGGSGGRGKGGAGRSEQAPSDTNNAAHTNQDEALQPGSHQQGDAGVSQGSYQPPAPCLNPQSDALSGLAELHDQYLGYMAPCPPTPVQDPNITSGPPLGPPHNAGGARASTAPPPMDGYPLSPTGRSSGRRSTKKTNDNNMNMNIGSPSGLREAPQPEVLAGEMLTSVMAAGGGGGGRMLVGNAQQQQPHDVNTGYVKSPNPPNPHEKARVQPSPYCDFCLGDASMNKKSMEPEELVSCSDCGRSGHPTCLQFTPHMMVSVRQYRWQCIECKACSLCGTSENDDQLLFCDDCDRGYHLYCLRPPLHEPPEGEWSCLLCQQQFHW</sequence>
<evidence type="ECO:0000256" key="10">
    <source>
        <dbReference type="PROSITE-ProRule" id="PRU00042"/>
    </source>
</evidence>
<evidence type="ECO:0000256" key="4">
    <source>
        <dbReference type="ARBA" id="ARBA00022737"/>
    </source>
</evidence>
<dbReference type="AlphaFoldDB" id="A0AAV2R4X9"/>
<evidence type="ECO:0000256" key="7">
    <source>
        <dbReference type="ARBA" id="ARBA00023015"/>
    </source>
</evidence>
<dbReference type="FunFam" id="3.30.40.10:FF:000005">
    <property type="entry name" value="zinc finger protein isoform X1"/>
    <property type="match status" value="1"/>
</dbReference>
<feature type="compositionally biased region" description="Acidic residues" evidence="11">
    <location>
        <begin position="130"/>
        <end position="145"/>
    </location>
</feature>
<dbReference type="GO" id="GO:0071565">
    <property type="term" value="C:nBAF complex"/>
    <property type="evidence" value="ECO:0007669"/>
    <property type="project" value="TreeGrafter"/>
</dbReference>
<name>A0AAV2R4X9_MEGNR</name>
<comment type="caution">
    <text evidence="14">The sequence shown here is derived from an EMBL/GenBank/DDBJ whole genome shotgun (WGS) entry which is preliminary data.</text>
</comment>
<evidence type="ECO:0000256" key="1">
    <source>
        <dbReference type="ARBA" id="ARBA00004123"/>
    </source>
</evidence>
<evidence type="ECO:0000313" key="14">
    <source>
        <dbReference type="EMBL" id="CAL4111251.1"/>
    </source>
</evidence>
<organism evidence="14 15">
    <name type="scientific">Meganyctiphanes norvegica</name>
    <name type="common">Northern krill</name>
    <name type="synonym">Thysanopoda norvegica</name>
    <dbReference type="NCBI Taxonomy" id="48144"/>
    <lineage>
        <taxon>Eukaryota</taxon>
        <taxon>Metazoa</taxon>
        <taxon>Ecdysozoa</taxon>
        <taxon>Arthropoda</taxon>
        <taxon>Crustacea</taxon>
        <taxon>Multicrustacea</taxon>
        <taxon>Malacostraca</taxon>
        <taxon>Eumalacostraca</taxon>
        <taxon>Eucarida</taxon>
        <taxon>Euphausiacea</taxon>
        <taxon>Euphausiidae</taxon>
        <taxon>Meganyctiphanes</taxon>
    </lineage>
</organism>
<evidence type="ECO:0000256" key="2">
    <source>
        <dbReference type="ARBA" id="ARBA00010539"/>
    </source>
</evidence>
<keyword evidence="6" id="KW-0862">Zinc</keyword>
<feature type="domain" description="PHD-type" evidence="12">
    <location>
        <begin position="502"/>
        <end position="552"/>
    </location>
</feature>
<keyword evidence="3" id="KW-0479">Metal-binding</keyword>
<dbReference type="PROSITE" id="PS50157">
    <property type="entry name" value="ZINC_FINGER_C2H2_2"/>
    <property type="match status" value="1"/>
</dbReference>
<dbReference type="CDD" id="cd15619">
    <property type="entry name" value="PHD1_d4"/>
    <property type="match status" value="1"/>
</dbReference>
<dbReference type="InterPro" id="IPR019787">
    <property type="entry name" value="Znf_PHD-finger"/>
</dbReference>
<dbReference type="SMART" id="SM00249">
    <property type="entry name" value="PHD"/>
    <property type="match status" value="2"/>
</dbReference>
<evidence type="ECO:0000256" key="6">
    <source>
        <dbReference type="ARBA" id="ARBA00022833"/>
    </source>
</evidence>
<evidence type="ECO:0000256" key="3">
    <source>
        <dbReference type="ARBA" id="ARBA00022723"/>
    </source>
</evidence>
<reference evidence="14 15" key="1">
    <citation type="submission" date="2024-05" db="EMBL/GenBank/DDBJ databases">
        <authorList>
            <person name="Wallberg A."/>
        </authorList>
    </citation>
    <scope>NUCLEOTIDE SEQUENCE [LARGE SCALE GENOMIC DNA]</scope>
</reference>
<dbReference type="GO" id="GO:0007399">
    <property type="term" value="P:nervous system development"/>
    <property type="evidence" value="ECO:0007669"/>
    <property type="project" value="TreeGrafter"/>
</dbReference>
<dbReference type="Pfam" id="PF14051">
    <property type="entry name" value="DPF1-3_N"/>
    <property type="match status" value="1"/>
</dbReference>
<dbReference type="PANTHER" id="PTHR45888">
    <property type="entry name" value="HL01030P-RELATED"/>
    <property type="match status" value="1"/>
</dbReference>
<dbReference type="InterPro" id="IPR013087">
    <property type="entry name" value="Znf_C2H2_type"/>
</dbReference>
<dbReference type="Gene3D" id="3.30.40.10">
    <property type="entry name" value="Zinc/RING finger domain, C3HC4 (zinc finger)"/>
    <property type="match status" value="1"/>
</dbReference>
<dbReference type="GO" id="GO:0008270">
    <property type="term" value="F:zinc ion binding"/>
    <property type="evidence" value="ECO:0007669"/>
    <property type="project" value="UniProtKB-KW"/>
</dbReference>
<comment type="similarity">
    <text evidence="2">Belongs to the requiem/DPF family.</text>
</comment>
<dbReference type="CDD" id="cd15530">
    <property type="entry name" value="PHD2_d4"/>
    <property type="match status" value="1"/>
</dbReference>
<keyword evidence="15" id="KW-1185">Reference proteome</keyword>
<evidence type="ECO:0000313" key="15">
    <source>
        <dbReference type="Proteomes" id="UP001497623"/>
    </source>
</evidence>
<dbReference type="PANTHER" id="PTHR45888:SF5">
    <property type="entry name" value="D4, ISOFORM A"/>
    <property type="match status" value="1"/>
</dbReference>
<evidence type="ECO:0000256" key="8">
    <source>
        <dbReference type="ARBA" id="ARBA00023163"/>
    </source>
</evidence>
<feature type="compositionally biased region" description="Polar residues" evidence="11">
    <location>
        <begin position="248"/>
        <end position="282"/>
    </location>
</feature>
<evidence type="ECO:0000256" key="9">
    <source>
        <dbReference type="ARBA" id="ARBA00023242"/>
    </source>
</evidence>
<feature type="region of interest" description="Disordered" evidence="11">
    <location>
        <begin position="130"/>
        <end position="202"/>
    </location>
</feature>
<feature type="compositionally biased region" description="Gly residues" evidence="11">
    <location>
        <begin position="227"/>
        <end position="244"/>
    </location>
</feature>